<name>A0ABW1ZC60_9BACT</name>
<evidence type="ECO:0000313" key="1">
    <source>
        <dbReference type="EMBL" id="MFC6647007.1"/>
    </source>
</evidence>
<reference evidence="2" key="1">
    <citation type="journal article" date="2019" name="Int. J. Syst. Evol. Microbiol.">
        <title>The Global Catalogue of Microorganisms (GCM) 10K type strain sequencing project: providing services to taxonomists for standard genome sequencing and annotation.</title>
        <authorList>
            <consortium name="The Broad Institute Genomics Platform"/>
            <consortium name="The Broad Institute Genome Sequencing Center for Infectious Disease"/>
            <person name="Wu L."/>
            <person name="Ma J."/>
        </authorList>
    </citation>
    <scope>NUCLEOTIDE SEQUENCE [LARGE SCALE GENOMIC DNA]</scope>
    <source>
        <strain evidence="2">CGMCC 1.16026</strain>
    </source>
</reference>
<sequence>MRYALYREPTPAEREVFVRRRKLATLQRIFAERELALGDLRGQLLSFEGRYLRQVGLLYKELDEWQRKRNELHARPGDTPDFSDIADVPLAEQRAHIAQTVRALFREVAKRLHPDFAADAEDEQRRTRLMAQANDAARRGDRLALERMLRGFDAVLLLNSEQAIEAELEFLAAQISELHLAITQSEKECVDLDRSEMAELQRACITAALEGRDLLAEMAVRVKGLIGIAMRQYELDLDKIKNPPRGALESSLLSAETNISFRFVNGKRQQR</sequence>
<keyword evidence="2" id="KW-1185">Reference proteome</keyword>
<evidence type="ECO:0008006" key="3">
    <source>
        <dbReference type="Google" id="ProtNLM"/>
    </source>
</evidence>
<protein>
    <recommendedName>
        <fullName evidence="3">J domain-containing protein</fullName>
    </recommendedName>
</protein>
<evidence type="ECO:0000313" key="2">
    <source>
        <dbReference type="Proteomes" id="UP001596391"/>
    </source>
</evidence>
<comment type="caution">
    <text evidence="1">The sequence shown here is derived from an EMBL/GenBank/DDBJ whole genome shotgun (WGS) entry which is preliminary data.</text>
</comment>
<gene>
    <name evidence="1" type="ORF">ACFQBQ_15765</name>
</gene>
<organism evidence="1 2">
    <name type="scientific">Granulicella cerasi</name>
    <dbReference type="NCBI Taxonomy" id="741063"/>
    <lineage>
        <taxon>Bacteria</taxon>
        <taxon>Pseudomonadati</taxon>
        <taxon>Acidobacteriota</taxon>
        <taxon>Terriglobia</taxon>
        <taxon>Terriglobales</taxon>
        <taxon>Acidobacteriaceae</taxon>
        <taxon>Granulicella</taxon>
    </lineage>
</organism>
<dbReference type="RefSeq" id="WP_263371059.1">
    <property type="nucleotide sequence ID" value="NZ_JAGSYD010000002.1"/>
</dbReference>
<dbReference type="EMBL" id="JBHSWI010000001">
    <property type="protein sequence ID" value="MFC6647007.1"/>
    <property type="molecule type" value="Genomic_DNA"/>
</dbReference>
<dbReference type="Proteomes" id="UP001596391">
    <property type="component" value="Unassembled WGS sequence"/>
</dbReference>
<proteinExistence type="predicted"/>
<accession>A0ABW1ZC60</accession>